<dbReference type="Proteomes" id="UP001454036">
    <property type="component" value="Unassembled WGS sequence"/>
</dbReference>
<evidence type="ECO:0000256" key="5">
    <source>
        <dbReference type="ARBA" id="ARBA00038515"/>
    </source>
</evidence>
<dbReference type="GO" id="GO:0005576">
    <property type="term" value="C:extracellular region"/>
    <property type="evidence" value="ECO:0007669"/>
    <property type="project" value="UniProtKB-SubCell"/>
</dbReference>
<dbReference type="PANTHER" id="PTHR32411">
    <property type="entry name" value="CYSTEINE-RICH REPEAT SECRETORY PROTEIN 38-RELATED"/>
    <property type="match status" value="1"/>
</dbReference>
<dbReference type="EMBL" id="BAABME010020681">
    <property type="protein sequence ID" value="GAA0161130.1"/>
    <property type="molecule type" value="Genomic_DNA"/>
</dbReference>
<feature type="chain" id="PRO_5043562315" description="Gnk2-homologous domain-containing protein" evidence="6">
    <location>
        <begin position="21"/>
        <end position="258"/>
    </location>
</feature>
<comment type="similarity">
    <text evidence="5">Belongs to the cysteine-rich repeat secretory protein family.</text>
</comment>
<organism evidence="8 9">
    <name type="scientific">Lithospermum erythrorhizon</name>
    <name type="common">Purple gromwell</name>
    <name type="synonym">Lithospermum officinale var. erythrorhizon</name>
    <dbReference type="NCBI Taxonomy" id="34254"/>
    <lineage>
        <taxon>Eukaryota</taxon>
        <taxon>Viridiplantae</taxon>
        <taxon>Streptophyta</taxon>
        <taxon>Embryophyta</taxon>
        <taxon>Tracheophyta</taxon>
        <taxon>Spermatophyta</taxon>
        <taxon>Magnoliopsida</taxon>
        <taxon>eudicotyledons</taxon>
        <taxon>Gunneridae</taxon>
        <taxon>Pentapetalae</taxon>
        <taxon>asterids</taxon>
        <taxon>lamiids</taxon>
        <taxon>Boraginales</taxon>
        <taxon>Boraginaceae</taxon>
        <taxon>Boraginoideae</taxon>
        <taxon>Lithospermeae</taxon>
        <taxon>Lithospermum</taxon>
    </lineage>
</organism>
<dbReference type="InterPro" id="IPR038408">
    <property type="entry name" value="GNK2_sf"/>
</dbReference>
<dbReference type="PANTHER" id="PTHR32411:SF55">
    <property type="entry name" value="CYSTEINE-RICH REPEAT SECRETORY PROTEIN 55"/>
    <property type="match status" value="1"/>
</dbReference>
<dbReference type="AlphaFoldDB" id="A0AAV3QC88"/>
<accession>A0AAV3QC88</accession>
<evidence type="ECO:0000256" key="6">
    <source>
        <dbReference type="SAM" id="SignalP"/>
    </source>
</evidence>
<keyword evidence="3 6" id="KW-0732">Signal</keyword>
<reference evidence="8 9" key="1">
    <citation type="submission" date="2024-01" db="EMBL/GenBank/DDBJ databases">
        <title>The complete chloroplast genome sequence of Lithospermum erythrorhizon: insights into the phylogenetic relationship among Boraginaceae species and the maternal lineages of purple gromwells.</title>
        <authorList>
            <person name="Okada T."/>
            <person name="Watanabe K."/>
        </authorList>
    </citation>
    <scope>NUCLEOTIDE SEQUENCE [LARGE SCALE GENOMIC DNA]</scope>
</reference>
<keyword evidence="9" id="KW-1185">Reference proteome</keyword>
<evidence type="ECO:0000256" key="2">
    <source>
        <dbReference type="ARBA" id="ARBA00022525"/>
    </source>
</evidence>
<dbReference type="Gene3D" id="3.30.430.20">
    <property type="entry name" value="Gnk2 domain, C-X8-C-X2-C motif"/>
    <property type="match status" value="2"/>
</dbReference>
<evidence type="ECO:0000256" key="3">
    <source>
        <dbReference type="ARBA" id="ARBA00022729"/>
    </source>
</evidence>
<protein>
    <recommendedName>
        <fullName evidence="7">Gnk2-homologous domain-containing protein</fullName>
    </recommendedName>
</protein>
<keyword evidence="4" id="KW-0677">Repeat</keyword>
<evidence type="ECO:0000256" key="1">
    <source>
        <dbReference type="ARBA" id="ARBA00004613"/>
    </source>
</evidence>
<keyword evidence="2" id="KW-0964">Secreted</keyword>
<name>A0AAV3QC88_LITER</name>
<dbReference type="FunFam" id="3.30.430.20:FF:000002">
    <property type="entry name" value="Cysteine-rich receptor-like protein kinase 10"/>
    <property type="match status" value="1"/>
</dbReference>
<dbReference type="InterPro" id="IPR050581">
    <property type="entry name" value="CRR_secretory_protein"/>
</dbReference>
<comment type="caution">
    <text evidence="8">The sequence shown here is derived from an EMBL/GenBank/DDBJ whole genome shotgun (WGS) entry which is preliminary data.</text>
</comment>
<evidence type="ECO:0000259" key="7">
    <source>
        <dbReference type="PROSITE" id="PS51473"/>
    </source>
</evidence>
<evidence type="ECO:0000313" key="9">
    <source>
        <dbReference type="Proteomes" id="UP001454036"/>
    </source>
</evidence>
<dbReference type="CDD" id="cd23509">
    <property type="entry name" value="Gnk2-like"/>
    <property type="match status" value="2"/>
</dbReference>
<dbReference type="InterPro" id="IPR002902">
    <property type="entry name" value="GNK2"/>
</dbReference>
<feature type="signal peptide" evidence="6">
    <location>
        <begin position="1"/>
        <end position="20"/>
    </location>
</feature>
<feature type="domain" description="Gnk2-homologous" evidence="7">
    <location>
        <begin position="21"/>
        <end position="123"/>
    </location>
</feature>
<gene>
    <name evidence="8" type="ORF">LIER_39170</name>
</gene>
<comment type="subcellular location">
    <subcellularLocation>
        <location evidence="1">Secreted</location>
    </subcellularLocation>
</comment>
<proteinExistence type="inferred from homology"/>
<evidence type="ECO:0000256" key="4">
    <source>
        <dbReference type="ARBA" id="ARBA00022737"/>
    </source>
</evidence>
<dbReference type="Pfam" id="PF01657">
    <property type="entry name" value="Stress-antifung"/>
    <property type="match status" value="2"/>
</dbReference>
<feature type="domain" description="Gnk2-homologous" evidence="7">
    <location>
        <begin position="129"/>
        <end position="235"/>
    </location>
</feature>
<dbReference type="PROSITE" id="PS51473">
    <property type="entry name" value="GNK2"/>
    <property type="match status" value="2"/>
</dbReference>
<sequence>MAQIYHFFILFLLSISIAESADPTGEFCNKATKIKRPQISSNIKSLLSILVSGTTKNGFTISSYGQAEDQVFGLAQCRGDVSQEDCSICIQDAAKEITKRCTNEADARIWYDYCFLRYNTNKFLGQVDTSYGIFYWNVNNVTGVEDFNKSLGNLVDEVSSQAVKNGNKGLGKGKKKLSDFLTLYALVQCTRDLEPLSCAQCLAIAVGNFPTYCDNKQGCRVFYSSCSLRYELYPFYFPLDAQNTKQDAQVKYHIVSKA</sequence>
<evidence type="ECO:0000313" key="8">
    <source>
        <dbReference type="EMBL" id="GAA0161130.1"/>
    </source>
</evidence>